<protein>
    <submittedName>
        <fullName evidence="1">4179_t:CDS:1</fullName>
    </submittedName>
</protein>
<dbReference type="OrthoDB" id="2431110at2759"/>
<sequence length="186" mass="21792">EEHNRFILLIKQIEVEYGKKYITPNLYLALHINQCCLDYGSLYAFWCFSFERMNSYLSLLPNSHRQIEPELMHWLMQDSIVNDLINQSGTVRWLDLLSVRKTVGSLAASDQFETDELQRFLQMSRSIETSSVNGVEDFSGEFLIQSKIHIMMSDNILNILLEFYSASYPQHSFQIPFGSIRMKVQY</sequence>
<dbReference type="AlphaFoldDB" id="A0A9N9HD18"/>
<dbReference type="PANTHER" id="PTHR46579:SF2">
    <property type="entry name" value="C2H2-TYPE DOMAIN-CONTAINING PROTEIN"/>
    <property type="match status" value="1"/>
</dbReference>
<name>A0A9N9HD18_9GLOM</name>
<proteinExistence type="predicted"/>
<feature type="non-terminal residue" evidence="1">
    <location>
        <position position="1"/>
    </location>
</feature>
<dbReference type="Proteomes" id="UP000789508">
    <property type="component" value="Unassembled WGS sequence"/>
</dbReference>
<keyword evidence="2" id="KW-1185">Reference proteome</keyword>
<evidence type="ECO:0000313" key="2">
    <source>
        <dbReference type="Proteomes" id="UP000789508"/>
    </source>
</evidence>
<evidence type="ECO:0000313" key="1">
    <source>
        <dbReference type="EMBL" id="CAG8675483.1"/>
    </source>
</evidence>
<gene>
    <name evidence="1" type="ORF">ALEPTO_LOCUS10720</name>
</gene>
<dbReference type="PANTHER" id="PTHR46579">
    <property type="entry name" value="F5/8 TYPE C DOMAIN-CONTAINING PROTEIN-RELATED"/>
    <property type="match status" value="1"/>
</dbReference>
<reference evidence="1" key="1">
    <citation type="submission" date="2021-06" db="EMBL/GenBank/DDBJ databases">
        <authorList>
            <person name="Kallberg Y."/>
            <person name="Tangrot J."/>
            <person name="Rosling A."/>
        </authorList>
    </citation>
    <scope>NUCLEOTIDE SEQUENCE</scope>
    <source>
        <strain evidence="1">FL130A</strain>
    </source>
</reference>
<dbReference type="EMBL" id="CAJVPS010013171">
    <property type="protein sequence ID" value="CAG8675483.1"/>
    <property type="molecule type" value="Genomic_DNA"/>
</dbReference>
<comment type="caution">
    <text evidence="1">The sequence shown here is derived from an EMBL/GenBank/DDBJ whole genome shotgun (WGS) entry which is preliminary data.</text>
</comment>
<organism evidence="1 2">
    <name type="scientific">Ambispora leptoticha</name>
    <dbReference type="NCBI Taxonomy" id="144679"/>
    <lineage>
        <taxon>Eukaryota</taxon>
        <taxon>Fungi</taxon>
        <taxon>Fungi incertae sedis</taxon>
        <taxon>Mucoromycota</taxon>
        <taxon>Glomeromycotina</taxon>
        <taxon>Glomeromycetes</taxon>
        <taxon>Archaeosporales</taxon>
        <taxon>Ambisporaceae</taxon>
        <taxon>Ambispora</taxon>
    </lineage>
</organism>
<accession>A0A9N9HD18</accession>